<sequence>MGGENDAPQSCLQQDLVYLLKKKRYKVLWIAGILLWSFIYMFITFYCFAVTDEYVKFARTAVLQRFNRNIDDLSLFCVFPFLFFFKGEGQWPNNHLLESNRWRGCYDIDDVVITHLDVILRCENRSNVKQNGDEYEDKSTSDTAHESTRIPG</sequence>
<feature type="transmembrane region" description="Helical" evidence="2">
    <location>
        <begin position="27"/>
        <end position="49"/>
    </location>
</feature>
<organism evidence="3 4">
    <name type="scientific">Angiostrongylus cantonensis</name>
    <name type="common">Rat lungworm</name>
    <dbReference type="NCBI Taxonomy" id="6313"/>
    <lineage>
        <taxon>Eukaryota</taxon>
        <taxon>Metazoa</taxon>
        <taxon>Ecdysozoa</taxon>
        <taxon>Nematoda</taxon>
        <taxon>Chromadorea</taxon>
        <taxon>Rhabditida</taxon>
        <taxon>Rhabditina</taxon>
        <taxon>Rhabditomorpha</taxon>
        <taxon>Strongyloidea</taxon>
        <taxon>Metastrongylidae</taxon>
        <taxon>Angiostrongylus</taxon>
    </lineage>
</organism>
<feature type="compositionally biased region" description="Basic and acidic residues" evidence="1">
    <location>
        <begin position="137"/>
        <end position="152"/>
    </location>
</feature>
<keyword evidence="2" id="KW-1133">Transmembrane helix</keyword>
<name>A0A0K0CWE5_ANGCA</name>
<accession>A0A0K0CWE5</accession>
<evidence type="ECO:0000313" key="3">
    <source>
        <dbReference type="Proteomes" id="UP000035642"/>
    </source>
</evidence>
<dbReference type="Pfam" id="PF10326">
    <property type="entry name" value="7TM_GPCR_Str"/>
    <property type="match status" value="1"/>
</dbReference>
<dbReference type="WBParaSite" id="ACAC_0000175301-mRNA-1">
    <property type="protein sequence ID" value="ACAC_0000175301-mRNA-1"/>
    <property type="gene ID" value="ACAC_0000175301"/>
</dbReference>
<keyword evidence="2" id="KW-0812">Transmembrane</keyword>
<dbReference type="Proteomes" id="UP000035642">
    <property type="component" value="Unassembled WGS sequence"/>
</dbReference>
<keyword evidence="2" id="KW-0472">Membrane</keyword>
<dbReference type="AlphaFoldDB" id="A0A0K0CWE5"/>
<evidence type="ECO:0000313" key="4">
    <source>
        <dbReference type="WBParaSite" id="ACAC_0000175301-mRNA-1"/>
    </source>
</evidence>
<protein>
    <submittedName>
        <fullName evidence="4">Uncharacterized protein</fullName>
    </submittedName>
</protein>
<reference evidence="4" key="2">
    <citation type="submission" date="2017-02" db="UniProtKB">
        <authorList>
            <consortium name="WormBaseParasite"/>
        </authorList>
    </citation>
    <scope>IDENTIFICATION</scope>
</reference>
<keyword evidence="3" id="KW-1185">Reference proteome</keyword>
<evidence type="ECO:0000256" key="1">
    <source>
        <dbReference type="SAM" id="MobiDB-lite"/>
    </source>
</evidence>
<reference evidence="3" key="1">
    <citation type="submission" date="2012-09" db="EMBL/GenBank/DDBJ databases">
        <authorList>
            <person name="Martin A.A."/>
        </authorList>
    </citation>
    <scope>NUCLEOTIDE SEQUENCE</scope>
</reference>
<feature type="region of interest" description="Disordered" evidence="1">
    <location>
        <begin position="131"/>
        <end position="152"/>
    </location>
</feature>
<evidence type="ECO:0000256" key="2">
    <source>
        <dbReference type="SAM" id="Phobius"/>
    </source>
</evidence>
<proteinExistence type="predicted"/>
<dbReference type="InterPro" id="IPR019428">
    <property type="entry name" value="7TM_GPCR_serpentine_rcpt_Str"/>
</dbReference>